<evidence type="ECO:0000256" key="1">
    <source>
        <dbReference type="ARBA" id="ARBA00001947"/>
    </source>
</evidence>
<dbReference type="Proteomes" id="UP001176471">
    <property type="component" value="Unassembled WGS sequence"/>
</dbReference>
<evidence type="ECO:0000259" key="6">
    <source>
        <dbReference type="Pfam" id="PF00107"/>
    </source>
</evidence>
<reference evidence="7" key="1">
    <citation type="submission" date="2023-07" db="EMBL/GenBank/DDBJ databases">
        <title>Bacterial whole genome sequence for Sphingobium sp. HBC34.</title>
        <authorList>
            <person name="Le V."/>
            <person name="Ko S.-R."/>
            <person name="Ahn C.-Y."/>
            <person name="Oh H.-M."/>
        </authorList>
    </citation>
    <scope>NUCLEOTIDE SEQUENCE</scope>
    <source>
        <strain evidence="7">HBC34</strain>
    </source>
</reference>
<evidence type="ECO:0000256" key="4">
    <source>
        <dbReference type="ARBA" id="ARBA00022833"/>
    </source>
</evidence>
<dbReference type="PANTHER" id="PTHR43350">
    <property type="entry name" value="NAD-DEPENDENT ALCOHOL DEHYDROGENASE"/>
    <property type="match status" value="1"/>
</dbReference>
<feature type="domain" description="Alcohol dehydrogenase-like C-terminal" evidence="6">
    <location>
        <begin position="143"/>
        <end position="260"/>
    </location>
</feature>
<proteinExistence type="inferred from homology"/>
<evidence type="ECO:0000256" key="5">
    <source>
        <dbReference type="ARBA" id="ARBA00023002"/>
    </source>
</evidence>
<keyword evidence="4" id="KW-0862">Zinc</keyword>
<dbReference type="PANTHER" id="PTHR43350:SF19">
    <property type="entry name" value="D-GULOSIDE 3-DEHYDROGENASE"/>
    <property type="match status" value="1"/>
</dbReference>
<dbReference type="Gene3D" id="3.90.180.10">
    <property type="entry name" value="Medium-chain alcohol dehydrogenases, catalytic domain"/>
    <property type="match status" value="2"/>
</dbReference>
<dbReference type="SUPFAM" id="SSF51735">
    <property type="entry name" value="NAD(P)-binding Rossmann-fold domains"/>
    <property type="match status" value="1"/>
</dbReference>
<comment type="cofactor">
    <cofactor evidence="1">
        <name>Zn(2+)</name>
        <dbReference type="ChEBI" id="CHEBI:29105"/>
    </cofactor>
</comment>
<protein>
    <submittedName>
        <fullName evidence="7">Zinc-binding dehydrogenase</fullName>
    </submittedName>
</protein>
<dbReference type="RefSeq" id="WP_304536559.1">
    <property type="nucleotide sequence ID" value="NZ_JAUQOM010000007.1"/>
</dbReference>
<dbReference type="SUPFAM" id="SSF50129">
    <property type="entry name" value="GroES-like"/>
    <property type="match status" value="1"/>
</dbReference>
<keyword evidence="3" id="KW-0479">Metal-binding</keyword>
<dbReference type="InterPro" id="IPR013149">
    <property type="entry name" value="ADH-like_C"/>
</dbReference>
<organism evidence="7 8">
    <name type="scientific">Sphingobium cyanobacteriorum</name>
    <dbReference type="NCBI Taxonomy" id="3063954"/>
    <lineage>
        <taxon>Bacteria</taxon>
        <taxon>Pseudomonadati</taxon>
        <taxon>Pseudomonadota</taxon>
        <taxon>Alphaproteobacteria</taxon>
        <taxon>Sphingomonadales</taxon>
        <taxon>Sphingomonadaceae</taxon>
        <taxon>Sphingobium</taxon>
    </lineage>
</organism>
<accession>A0ABT8ZPY7</accession>
<dbReference type="InterPro" id="IPR011032">
    <property type="entry name" value="GroES-like_sf"/>
</dbReference>
<dbReference type="Gene3D" id="3.40.50.720">
    <property type="entry name" value="NAD(P)-binding Rossmann-like Domain"/>
    <property type="match status" value="1"/>
</dbReference>
<comment type="similarity">
    <text evidence="2">Belongs to the zinc-containing alcohol dehydrogenase family.</text>
</comment>
<evidence type="ECO:0000313" key="8">
    <source>
        <dbReference type="Proteomes" id="UP001176471"/>
    </source>
</evidence>
<name>A0ABT8ZPY7_9SPHN</name>
<dbReference type="EMBL" id="JAUQOM010000007">
    <property type="protein sequence ID" value="MDO7836138.1"/>
    <property type="molecule type" value="Genomic_DNA"/>
</dbReference>
<gene>
    <name evidence="7" type="ORF">Q4610_13895</name>
</gene>
<evidence type="ECO:0000313" key="7">
    <source>
        <dbReference type="EMBL" id="MDO7836138.1"/>
    </source>
</evidence>
<sequence>MTTHRALVFSGVEHAEIAMLPTPEPGEMDLVIEAECSLISSGTERSFFQAPPFTPFLPGYSLVGRVVRTGALVREFAIGDRVIASAPHQAMALCHAHFAVKIDEELDGAQASFFNIAAMAIHAIRLSGIGLGDPVLLLGQGLIGLVAVQVARIAGAAPIFSVDIDPQRLELSRHLGADAVFHAIADKERLHTAVAALPGKGPAATIELTGRPDTIEHAIDLTRRGGTIVPGSMSLAGHGVNIFGRAWIEGLKIVGSYFNARPWDVTSIETTPPTEWPLRIVPGEAPADLHSSRSDMRLFLRLLSLQRLSIAPLVTDRVAPEDAAQQFAALVGPDKLGTVIDWKC</sequence>
<dbReference type="Pfam" id="PF00107">
    <property type="entry name" value="ADH_zinc_N"/>
    <property type="match status" value="1"/>
</dbReference>
<dbReference type="InterPro" id="IPR036291">
    <property type="entry name" value="NAD(P)-bd_dom_sf"/>
</dbReference>
<evidence type="ECO:0000256" key="3">
    <source>
        <dbReference type="ARBA" id="ARBA00022723"/>
    </source>
</evidence>
<keyword evidence="5" id="KW-0560">Oxidoreductase</keyword>
<comment type="caution">
    <text evidence="7">The sequence shown here is derived from an EMBL/GenBank/DDBJ whole genome shotgun (WGS) entry which is preliminary data.</text>
</comment>
<keyword evidence="8" id="KW-1185">Reference proteome</keyword>
<evidence type="ECO:0000256" key="2">
    <source>
        <dbReference type="ARBA" id="ARBA00008072"/>
    </source>
</evidence>